<sequence length="352" mass="37138">MSRIPTTVITGFLGAGKTTLIRHLLQNAKGRRLALIVNEFGDVGVDGELLKGCNDAACPDEDVVELANGCICCTVADDFLPTMLKLLDRPNPPEHIIIETSGLALPKPLVKAFQWPEIRTRATVDGVVALIDADAVAAGRFATDEAALALARAADPSLDHDSPLEELFEDQLACADLVVLNKTDLVDGDALARIEGSLSADTRAGVKIVRADHGAVDAAVLLGLLAGAEDDLDARPSHHDSDPDHDHDDFDSFVVTGGEIGDMAPLEAAMARLIAEHDILRIKGIVAVGGRSARLVIQAVGPRIQQHFDRAWKADEPRVSQLVVIGQTGLDQRAIALALAAELGTELAAGIA</sequence>
<evidence type="ECO:0000256" key="3">
    <source>
        <dbReference type="ARBA" id="ARBA00023186"/>
    </source>
</evidence>
<feature type="domain" description="CobW C-terminal" evidence="8">
    <location>
        <begin position="253"/>
        <end position="341"/>
    </location>
</feature>
<evidence type="ECO:0000259" key="8">
    <source>
        <dbReference type="Pfam" id="PF07683"/>
    </source>
</evidence>
<dbReference type="InterPro" id="IPR011629">
    <property type="entry name" value="CobW-like_C"/>
</dbReference>
<dbReference type="Proteomes" id="UP000706039">
    <property type="component" value="Unassembled WGS sequence"/>
</dbReference>
<name>A0ABS7PR28_9SPHN</name>
<dbReference type="RefSeq" id="WP_222990752.1">
    <property type="nucleotide sequence ID" value="NZ_JAINVV010000007.1"/>
</dbReference>
<evidence type="ECO:0000259" key="7">
    <source>
        <dbReference type="Pfam" id="PF02492"/>
    </source>
</evidence>
<protein>
    <submittedName>
        <fullName evidence="9">Cobalamin biosynthesis protein CobW</fullName>
    </submittedName>
</protein>
<dbReference type="Gene3D" id="3.40.50.300">
    <property type="entry name" value="P-loop containing nucleotide triphosphate hydrolases"/>
    <property type="match status" value="1"/>
</dbReference>
<dbReference type="SUPFAM" id="SSF90002">
    <property type="entry name" value="Hypothetical protein YjiA, C-terminal domain"/>
    <property type="match status" value="1"/>
</dbReference>
<dbReference type="Pfam" id="PF07683">
    <property type="entry name" value="CobW_C"/>
    <property type="match status" value="1"/>
</dbReference>
<dbReference type="InterPro" id="IPR027417">
    <property type="entry name" value="P-loop_NTPase"/>
</dbReference>
<keyword evidence="1" id="KW-0547">Nucleotide-binding</keyword>
<dbReference type="Pfam" id="PF02492">
    <property type="entry name" value="cobW"/>
    <property type="match status" value="1"/>
</dbReference>
<keyword evidence="3" id="KW-0143">Chaperone</keyword>
<gene>
    <name evidence="9" type="primary">cobW</name>
    <name evidence="9" type="ORF">K7G82_15130</name>
</gene>
<comment type="catalytic activity">
    <reaction evidence="6">
        <text>GTP + H2O = GDP + phosphate + H(+)</text>
        <dbReference type="Rhea" id="RHEA:19669"/>
        <dbReference type="ChEBI" id="CHEBI:15377"/>
        <dbReference type="ChEBI" id="CHEBI:15378"/>
        <dbReference type="ChEBI" id="CHEBI:37565"/>
        <dbReference type="ChEBI" id="CHEBI:43474"/>
        <dbReference type="ChEBI" id="CHEBI:58189"/>
    </reaction>
    <physiologicalReaction direction="left-to-right" evidence="6">
        <dbReference type="Rhea" id="RHEA:19670"/>
    </physiologicalReaction>
</comment>
<comment type="similarity">
    <text evidence="4">Belongs to the SIMIBI class G3E GTPase family. ZNG1 subfamily.</text>
</comment>
<evidence type="ECO:0000256" key="5">
    <source>
        <dbReference type="ARBA" id="ARBA00045658"/>
    </source>
</evidence>
<dbReference type="NCBIfam" id="TIGR02475">
    <property type="entry name" value="CobW"/>
    <property type="match status" value="1"/>
</dbReference>
<evidence type="ECO:0000256" key="2">
    <source>
        <dbReference type="ARBA" id="ARBA00022801"/>
    </source>
</evidence>
<keyword evidence="10" id="KW-1185">Reference proteome</keyword>
<dbReference type="SUPFAM" id="SSF52540">
    <property type="entry name" value="P-loop containing nucleoside triphosphate hydrolases"/>
    <property type="match status" value="1"/>
</dbReference>
<evidence type="ECO:0000256" key="6">
    <source>
        <dbReference type="ARBA" id="ARBA00049117"/>
    </source>
</evidence>
<comment type="caution">
    <text evidence="9">The sequence shown here is derived from an EMBL/GenBank/DDBJ whole genome shotgun (WGS) entry which is preliminary data.</text>
</comment>
<evidence type="ECO:0000313" key="9">
    <source>
        <dbReference type="EMBL" id="MBY8823636.1"/>
    </source>
</evidence>
<evidence type="ECO:0000256" key="4">
    <source>
        <dbReference type="ARBA" id="ARBA00034320"/>
    </source>
</evidence>
<dbReference type="PANTHER" id="PTHR13748">
    <property type="entry name" value="COBW-RELATED"/>
    <property type="match status" value="1"/>
</dbReference>
<feature type="domain" description="CobW/HypB/UreG nucleotide-binding" evidence="7">
    <location>
        <begin position="5"/>
        <end position="197"/>
    </location>
</feature>
<evidence type="ECO:0000256" key="1">
    <source>
        <dbReference type="ARBA" id="ARBA00022741"/>
    </source>
</evidence>
<dbReference type="InterPro" id="IPR036627">
    <property type="entry name" value="CobW-likC_sf"/>
</dbReference>
<proteinExistence type="inferred from homology"/>
<dbReference type="InterPro" id="IPR003495">
    <property type="entry name" value="CobW/HypB/UreG_nucleotide-bd"/>
</dbReference>
<dbReference type="EMBL" id="JAINVV010000007">
    <property type="protein sequence ID" value="MBY8823636.1"/>
    <property type="molecule type" value="Genomic_DNA"/>
</dbReference>
<accession>A0ABS7PR28</accession>
<reference evidence="9 10" key="1">
    <citation type="submission" date="2021-08" db="EMBL/GenBank/DDBJ databases">
        <authorList>
            <person name="Tuo L."/>
        </authorList>
    </citation>
    <scope>NUCLEOTIDE SEQUENCE [LARGE SCALE GENOMIC DNA]</scope>
    <source>
        <strain evidence="9 10">JCM 31229</strain>
    </source>
</reference>
<dbReference type="InterPro" id="IPR012824">
    <property type="entry name" value="CobW"/>
</dbReference>
<dbReference type="Gene3D" id="3.30.1220.10">
    <property type="entry name" value="CobW-like, C-terminal domain"/>
    <property type="match status" value="1"/>
</dbReference>
<dbReference type="CDD" id="cd03112">
    <property type="entry name" value="CobW-like"/>
    <property type="match status" value="1"/>
</dbReference>
<keyword evidence="2" id="KW-0378">Hydrolase</keyword>
<evidence type="ECO:0000313" key="10">
    <source>
        <dbReference type="Proteomes" id="UP000706039"/>
    </source>
</evidence>
<comment type="function">
    <text evidence="5">Zinc chaperone that directly transfers zinc cofactor to target proteins, thereby activating them. Zinc is transferred from the CXCC motif in the GTPase domain to the zinc binding site in target proteins in a process requiring GTP hydrolysis.</text>
</comment>
<dbReference type="PANTHER" id="PTHR13748:SF62">
    <property type="entry name" value="COBW DOMAIN-CONTAINING PROTEIN"/>
    <property type="match status" value="1"/>
</dbReference>
<dbReference type="InterPro" id="IPR051316">
    <property type="entry name" value="Zinc-reg_GTPase_activator"/>
</dbReference>
<organism evidence="9 10">
    <name type="scientific">Sphingomonas colocasiae</name>
    <dbReference type="NCBI Taxonomy" id="1848973"/>
    <lineage>
        <taxon>Bacteria</taxon>
        <taxon>Pseudomonadati</taxon>
        <taxon>Pseudomonadota</taxon>
        <taxon>Alphaproteobacteria</taxon>
        <taxon>Sphingomonadales</taxon>
        <taxon>Sphingomonadaceae</taxon>
        <taxon>Sphingomonas</taxon>
    </lineage>
</organism>